<keyword evidence="2" id="KW-0472">Membrane</keyword>
<feature type="transmembrane region" description="Helical" evidence="2">
    <location>
        <begin position="114"/>
        <end position="136"/>
    </location>
</feature>
<evidence type="ECO:0000256" key="1">
    <source>
        <dbReference type="SAM" id="MobiDB-lite"/>
    </source>
</evidence>
<sequence>MLPSNSEEGDLMARELRSLKLVAKKIVTMIFIGCLILSKLFTIAYVQSNYGQGSQEACIAIYLGVTGILLLIPLYAFAGFVSGYGCFLFFACGNMVIDAAELFLFIGIAGMGLWIVFELVYFSILLLILTCIQSFFEIEKKQPPKEETPLTVTNNSHNSSIGSTENENSVFRLSDMARAERYFEIWRDFRNEVHRHIGSRRSI</sequence>
<dbReference type="AlphaFoldDB" id="A0AAE9DDP8"/>
<protein>
    <recommendedName>
        <fullName evidence="5">Transmembrane protein</fullName>
    </recommendedName>
</protein>
<proteinExistence type="predicted"/>
<evidence type="ECO:0008006" key="5">
    <source>
        <dbReference type="Google" id="ProtNLM"/>
    </source>
</evidence>
<evidence type="ECO:0000313" key="3">
    <source>
        <dbReference type="EMBL" id="ULU01731.1"/>
    </source>
</evidence>
<accession>A0AAE9DDP8</accession>
<dbReference type="Proteomes" id="UP000827892">
    <property type="component" value="Chromosome III"/>
</dbReference>
<keyword evidence="2" id="KW-0812">Transmembrane</keyword>
<feature type="transmembrane region" description="Helical" evidence="2">
    <location>
        <begin position="26"/>
        <end position="47"/>
    </location>
</feature>
<reference evidence="3 4" key="1">
    <citation type="submission" date="2022-05" db="EMBL/GenBank/DDBJ databases">
        <title>Chromosome-level reference genomes for two strains of Caenorhabditis briggsae: an improved platform for comparative genomics.</title>
        <authorList>
            <person name="Stevens L."/>
            <person name="Andersen E.C."/>
        </authorList>
    </citation>
    <scope>NUCLEOTIDE SEQUENCE [LARGE SCALE GENOMIC DNA]</scope>
    <source>
        <strain evidence="3">QX1410_ONT</strain>
        <tissue evidence="3">Whole-organism</tissue>
    </source>
</reference>
<feature type="transmembrane region" description="Helical" evidence="2">
    <location>
        <begin position="59"/>
        <end position="80"/>
    </location>
</feature>
<dbReference type="EMBL" id="CP090893">
    <property type="protein sequence ID" value="ULU01731.1"/>
    <property type="molecule type" value="Genomic_DNA"/>
</dbReference>
<name>A0AAE9DDP8_CAEBR</name>
<feature type="region of interest" description="Disordered" evidence="1">
    <location>
        <begin position="146"/>
        <end position="165"/>
    </location>
</feature>
<gene>
    <name evidence="3" type="ORF">L3Y34_001789</name>
</gene>
<keyword evidence="2" id="KW-1133">Transmembrane helix</keyword>
<evidence type="ECO:0000256" key="2">
    <source>
        <dbReference type="SAM" id="Phobius"/>
    </source>
</evidence>
<evidence type="ECO:0000313" key="4">
    <source>
        <dbReference type="Proteomes" id="UP000827892"/>
    </source>
</evidence>
<organism evidence="3 4">
    <name type="scientific">Caenorhabditis briggsae</name>
    <dbReference type="NCBI Taxonomy" id="6238"/>
    <lineage>
        <taxon>Eukaryota</taxon>
        <taxon>Metazoa</taxon>
        <taxon>Ecdysozoa</taxon>
        <taxon>Nematoda</taxon>
        <taxon>Chromadorea</taxon>
        <taxon>Rhabditida</taxon>
        <taxon>Rhabditina</taxon>
        <taxon>Rhabditomorpha</taxon>
        <taxon>Rhabditoidea</taxon>
        <taxon>Rhabditidae</taxon>
        <taxon>Peloderinae</taxon>
        <taxon>Caenorhabditis</taxon>
    </lineage>
</organism>
<feature type="compositionally biased region" description="Polar residues" evidence="1">
    <location>
        <begin position="150"/>
        <end position="165"/>
    </location>
</feature>
<feature type="transmembrane region" description="Helical" evidence="2">
    <location>
        <begin position="87"/>
        <end position="108"/>
    </location>
</feature>